<name>A0A8S3JRP4_9BILA</name>
<dbReference type="Gene3D" id="1.10.840.10">
    <property type="entry name" value="Ras guanine-nucleotide exchange factors catalytic domain"/>
    <property type="match status" value="1"/>
</dbReference>
<reference evidence="4" key="1">
    <citation type="submission" date="2021-02" db="EMBL/GenBank/DDBJ databases">
        <authorList>
            <person name="Nowell W R."/>
        </authorList>
    </citation>
    <scope>NUCLEOTIDE SEQUENCE</scope>
</reference>
<protein>
    <recommendedName>
        <fullName evidence="3">Ras-GEF domain-containing protein</fullName>
    </recommendedName>
</protein>
<dbReference type="InterPro" id="IPR023578">
    <property type="entry name" value="Ras_GEF_dom_sf"/>
</dbReference>
<dbReference type="Proteomes" id="UP000681720">
    <property type="component" value="Unassembled WGS sequence"/>
</dbReference>
<evidence type="ECO:0000256" key="2">
    <source>
        <dbReference type="PROSITE-ProRule" id="PRU00168"/>
    </source>
</evidence>
<dbReference type="PROSITE" id="PS50009">
    <property type="entry name" value="RASGEF_CAT"/>
    <property type="match status" value="1"/>
</dbReference>
<dbReference type="GO" id="GO:0007265">
    <property type="term" value="P:Ras protein signal transduction"/>
    <property type="evidence" value="ECO:0007669"/>
    <property type="project" value="TreeGrafter"/>
</dbReference>
<organism evidence="4 5">
    <name type="scientific">Rotaria magnacalcarata</name>
    <dbReference type="NCBI Taxonomy" id="392030"/>
    <lineage>
        <taxon>Eukaryota</taxon>
        <taxon>Metazoa</taxon>
        <taxon>Spiralia</taxon>
        <taxon>Gnathifera</taxon>
        <taxon>Rotifera</taxon>
        <taxon>Eurotatoria</taxon>
        <taxon>Bdelloidea</taxon>
        <taxon>Philodinida</taxon>
        <taxon>Philodinidae</taxon>
        <taxon>Rotaria</taxon>
    </lineage>
</organism>
<dbReference type="EMBL" id="CAJOBJ010366640">
    <property type="protein sequence ID" value="CAF5221389.1"/>
    <property type="molecule type" value="Genomic_DNA"/>
</dbReference>
<dbReference type="InterPro" id="IPR036964">
    <property type="entry name" value="RASGEF_cat_dom_sf"/>
</dbReference>
<evidence type="ECO:0000256" key="1">
    <source>
        <dbReference type="ARBA" id="ARBA00022658"/>
    </source>
</evidence>
<dbReference type="AlphaFoldDB" id="A0A8S3JRP4"/>
<dbReference type="GO" id="GO:0005085">
    <property type="term" value="F:guanyl-nucleotide exchange factor activity"/>
    <property type="evidence" value="ECO:0007669"/>
    <property type="project" value="UniProtKB-KW"/>
</dbReference>
<evidence type="ECO:0000313" key="5">
    <source>
        <dbReference type="Proteomes" id="UP000681720"/>
    </source>
</evidence>
<dbReference type="PANTHER" id="PTHR23113:SF368">
    <property type="entry name" value="CELL DIVISION CONTROL PROTEIN 25"/>
    <property type="match status" value="1"/>
</dbReference>
<sequence length="70" mass="8287">MDLPVFKAITPDELTSCNWSSKAKLEKAYHIVQFTRRFNHVNFWTQGELLRADILKNRIEILSHFIRVAK</sequence>
<dbReference type="InterPro" id="IPR008937">
    <property type="entry name" value="Ras-like_GEF"/>
</dbReference>
<dbReference type="SUPFAM" id="SSF48366">
    <property type="entry name" value="Ras GEF"/>
    <property type="match status" value="1"/>
</dbReference>
<evidence type="ECO:0000259" key="3">
    <source>
        <dbReference type="PROSITE" id="PS50009"/>
    </source>
</evidence>
<dbReference type="PANTHER" id="PTHR23113">
    <property type="entry name" value="GUANINE NUCLEOTIDE EXCHANGE FACTOR"/>
    <property type="match status" value="1"/>
</dbReference>
<evidence type="ECO:0000313" key="4">
    <source>
        <dbReference type="EMBL" id="CAF5221389.1"/>
    </source>
</evidence>
<comment type="caution">
    <text evidence="4">The sequence shown here is derived from an EMBL/GenBank/DDBJ whole genome shotgun (WGS) entry which is preliminary data.</text>
</comment>
<keyword evidence="1 2" id="KW-0344">Guanine-nucleotide releasing factor</keyword>
<dbReference type="Pfam" id="PF00617">
    <property type="entry name" value="RasGEF"/>
    <property type="match status" value="1"/>
</dbReference>
<proteinExistence type="predicted"/>
<dbReference type="InterPro" id="IPR001895">
    <property type="entry name" value="RASGEF_cat_dom"/>
</dbReference>
<feature type="domain" description="Ras-GEF" evidence="3">
    <location>
        <begin position="1"/>
        <end position="70"/>
    </location>
</feature>
<accession>A0A8S3JRP4</accession>
<dbReference type="GO" id="GO:0005886">
    <property type="term" value="C:plasma membrane"/>
    <property type="evidence" value="ECO:0007669"/>
    <property type="project" value="TreeGrafter"/>
</dbReference>
<gene>
    <name evidence="4" type="ORF">GIL414_LOCUS84522</name>
</gene>
<feature type="non-terminal residue" evidence="4">
    <location>
        <position position="1"/>
    </location>
</feature>